<keyword evidence="3" id="KW-1003">Cell membrane</keyword>
<evidence type="ECO:0000256" key="5">
    <source>
        <dbReference type="ARBA" id="ARBA00022989"/>
    </source>
</evidence>
<feature type="transmembrane region" description="Helical" evidence="8">
    <location>
        <begin position="16"/>
        <end position="39"/>
    </location>
</feature>
<keyword evidence="7" id="KW-0813">Transport</keyword>
<evidence type="ECO:0000256" key="8">
    <source>
        <dbReference type="SAM" id="Phobius"/>
    </source>
</evidence>
<evidence type="ECO:0000256" key="6">
    <source>
        <dbReference type="ARBA" id="ARBA00023136"/>
    </source>
</evidence>
<keyword evidence="10" id="KW-1185">Reference proteome</keyword>
<dbReference type="Proteomes" id="UP001165653">
    <property type="component" value="Unassembled WGS sequence"/>
</dbReference>
<dbReference type="Gene3D" id="3.30.420.270">
    <property type="match status" value="1"/>
</dbReference>
<evidence type="ECO:0000313" key="10">
    <source>
        <dbReference type="Proteomes" id="UP001165653"/>
    </source>
</evidence>
<accession>A0ABT3G275</accession>
<organism evidence="9 10">
    <name type="scientific">Luteolibacter rhizosphaerae</name>
    <dbReference type="NCBI Taxonomy" id="2989719"/>
    <lineage>
        <taxon>Bacteria</taxon>
        <taxon>Pseudomonadati</taxon>
        <taxon>Verrucomicrobiota</taxon>
        <taxon>Verrucomicrobiia</taxon>
        <taxon>Verrucomicrobiales</taxon>
        <taxon>Verrucomicrobiaceae</taxon>
        <taxon>Luteolibacter</taxon>
    </lineage>
</organism>
<evidence type="ECO:0000313" key="9">
    <source>
        <dbReference type="EMBL" id="MCW1913621.1"/>
    </source>
</evidence>
<comment type="caution">
    <text evidence="9">The sequence shown here is derived from an EMBL/GenBank/DDBJ whole genome shotgun (WGS) entry which is preliminary data.</text>
</comment>
<name>A0ABT3G275_9BACT</name>
<reference evidence="9" key="1">
    <citation type="submission" date="2022-10" db="EMBL/GenBank/DDBJ databases">
        <title>Luteolibacter sp. GHJ8, whole genome shotgun sequencing project.</title>
        <authorList>
            <person name="Zhao G."/>
            <person name="Shen L."/>
        </authorList>
    </citation>
    <scope>NUCLEOTIDE SEQUENCE</scope>
    <source>
        <strain evidence="9">GHJ8</strain>
    </source>
</reference>
<keyword evidence="6 8" id="KW-0472">Membrane</keyword>
<dbReference type="Pfam" id="PF02472">
    <property type="entry name" value="ExbD"/>
    <property type="match status" value="1"/>
</dbReference>
<gene>
    <name evidence="9" type="ORF">OJ996_08545</name>
</gene>
<dbReference type="RefSeq" id="WP_264513124.1">
    <property type="nucleotide sequence ID" value="NZ_JAPDDR010000004.1"/>
</dbReference>
<comment type="subcellular location">
    <subcellularLocation>
        <location evidence="1">Cell membrane</location>
        <topology evidence="1">Single-pass membrane protein</topology>
    </subcellularLocation>
    <subcellularLocation>
        <location evidence="7">Cell membrane</location>
        <topology evidence="7">Single-pass type II membrane protein</topology>
    </subcellularLocation>
</comment>
<evidence type="ECO:0000256" key="4">
    <source>
        <dbReference type="ARBA" id="ARBA00022692"/>
    </source>
</evidence>
<protein>
    <submittedName>
        <fullName evidence="9">Biopolymer transporter ExbD</fullName>
    </submittedName>
</protein>
<evidence type="ECO:0000256" key="3">
    <source>
        <dbReference type="ARBA" id="ARBA00022475"/>
    </source>
</evidence>
<sequence length="144" mass="15435">MGGGGGGGDGEPEFQIAPMIDVLLVLLVFFVMITSAEVLKVDKNLTLPVSANAKKKEPEMAKHEVAVNLRYDANTNKGVLTMDDVVHEDWQEVVPILQAIKVKDPLTRVVVRGDKGLPAGEIQRVMNLIGEAGIADIAFASSNK</sequence>
<evidence type="ECO:0000256" key="1">
    <source>
        <dbReference type="ARBA" id="ARBA00004162"/>
    </source>
</evidence>
<proteinExistence type="inferred from homology"/>
<dbReference type="EMBL" id="JAPDDR010000004">
    <property type="protein sequence ID" value="MCW1913621.1"/>
    <property type="molecule type" value="Genomic_DNA"/>
</dbReference>
<keyword evidence="4 7" id="KW-0812">Transmembrane</keyword>
<keyword evidence="7" id="KW-0653">Protein transport</keyword>
<dbReference type="InterPro" id="IPR003400">
    <property type="entry name" value="ExbD"/>
</dbReference>
<evidence type="ECO:0000256" key="7">
    <source>
        <dbReference type="RuleBase" id="RU003879"/>
    </source>
</evidence>
<keyword evidence="5 8" id="KW-1133">Transmembrane helix</keyword>
<comment type="similarity">
    <text evidence="2 7">Belongs to the ExbD/TolR family.</text>
</comment>
<evidence type="ECO:0000256" key="2">
    <source>
        <dbReference type="ARBA" id="ARBA00005811"/>
    </source>
</evidence>
<dbReference type="PANTHER" id="PTHR30558">
    <property type="entry name" value="EXBD MEMBRANE COMPONENT OF PMF-DRIVEN MACROMOLECULE IMPORT SYSTEM"/>
    <property type="match status" value="1"/>
</dbReference>